<organism evidence="1 2">
    <name type="scientific">Knipowitschia caucasica</name>
    <name type="common">Caucasian dwarf goby</name>
    <name type="synonym">Pomatoschistus caucasicus</name>
    <dbReference type="NCBI Taxonomy" id="637954"/>
    <lineage>
        <taxon>Eukaryota</taxon>
        <taxon>Metazoa</taxon>
        <taxon>Chordata</taxon>
        <taxon>Craniata</taxon>
        <taxon>Vertebrata</taxon>
        <taxon>Euteleostomi</taxon>
        <taxon>Actinopterygii</taxon>
        <taxon>Neopterygii</taxon>
        <taxon>Teleostei</taxon>
        <taxon>Neoteleostei</taxon>
        <taxon>Acanthomorphata</taxon>
        <taxon>Gobiaria</taxon>
        <taxon>Gobiiformes</taxon>
        <taxon>Gobioidei</taxon>
        <taxon>Gobiidae</taxon>
        <taxon>Gobiinae</taxon>
        <taxon>Knipowitschia</taxon>
    </lineage>
</organism>
<gene>
    <name evidence="1" type="ORF">KC01_LOCUS14256</name>
</gene>
<dbReference type="EMBL" id="OZ035838">
    <property type="protein sequence ID" value="CAL1583832.1"/>
    <property type="molecule type" value="Genomic_DNA"/>
</dbReference>
<keyword evidence="2" id="KW-1185">Reference proteome</keyword>
<protein>
    <submittedName>
        <fullName evidence="1">Uncharacterized protein</fullName>
    </submittedName>
</protein>
<evidence type="ECO:0000313" key="2">
    <source>
        <dbReference type="Proteomes" id="UP001497482"/>
    </source>
</evidence>
<accession>A0AAV2K1V1</accession>
<sequence length="81" mass="8952">MAKVHHSQALSEPPLKPWVSLQKDEGAFGCARCLFTKGWVELPKVEIPRSKELTWSTITVFLAVSYGPKRTPLPKGGPHAN</sequence>
<proteinExistence type="predicted"/>
<dbReference type="AlphaFoldDB" id="A0AAV2K1V1"/>
<evidence type="ECO:0000313" key="1">
    <source>
        <dbReference type="EMBL" id="CAL1583832.1"/>
    </source>
</evidence>
<dbReference type="Proteomes" id="UP001497482">
    <property type="component" value="Chromosome 16"/>
</dbReference>
<name>A0AAV2K1V1_KNICA</name>
<reference evidence="1 2" key="1">
    <citation type="submission" date="2024-04" db="EMBL/GenBank/DDBJ databases">
        <authorList>
            <person name="Waldvogel A.-M."/>
            <person name="Schoenle A."/>
        </authorList>
    </citation>
    <scope>NUCLEOTIDE SEQUENCE [LARGE SCALE GENOMIC DNA]</scope>
</reference>